<dbReference type="Proteomes" id="UP001224775">
    <property type="component" value="Unassembled WGS sequence"/>
</dbReference>
<reference evidence="2" key="1">
    <citation type="submission" date="2023-06" db="EMBL/GenBank/DDBJ databases">
        <title>Survivors Of The Sea: Transcriptome response of Skeletonema marinoi to long-term dormancy.</title>
        <authorList>
            <person name="Pinder M.I.M."/>
            <person name="Kourtchenko O."/>
            <person name="Robertson E.K."/>
            <person name="Larsson T."/>
            <person name="Maumus F."/>
            <person name="Osuna-Cruz C.M."/>
            <person name="Vancaester E."/>
            <person name="Stenow R."/>
            <person name="Vandepoele K."/>
            <person name="Ploug H."/>
            <person name="Bruchert V."/>
            <person name="Godhe A."/>
            <person name="Topel M."/>
        </authorList>
    </citation>
    <scope>NUCLEOTIDE SEQUENCE</scope>
    <source>
        <strain evidence="2">R05AC</strain>
    </source>
</reference>
<name>A0AAD8Y4Q5_9STRA</name>
<feature type="region of interest" description="Disordered" evidence="1">
    <location>
        <begin position="193"/>
        <end position="257"/>
    </location>
</feature>
<evidence type="ECO:0000313" key="3">
    <source>
        <dbReference type="Proteomes" id="UP001224775"/>
    </source>
</evidence>
<evidence type="ECO:0008006" key="4">
    <source>
        <dbReference type="Google" id="ProtNLM"/>
    </source>
</evidence>
<dbReference type="AlphaFoldDB" id="A0AAD8Y4Q5"/>
<protein>
    <recommendedName>
        <fullName evidence="4">GAT domain-containing protein</fullName>
    </recommendedName>
</protein>
<evidence type="ECO:0000313" key="2">
    <source>
        <dbReference type="EMBL" id="KAK1739427.1"/>
    </source>
</evidence>
<gene>
    <name evidence="2" type="ORF">QTG54_009970</name>
</gene>
<dbReference type="CDD" id="cd21383">
    <property type="entry name" value="GAT_GGA_Tom1-like"/>
    <property type="match status" value="1"/>
</dbReference>
<dbReference type="EMBL" id="JATAAI010000018">
    <property type="protein sequence ID" value="KAK1739427.1"/>
    <property type="molecule type" value="Genomic_DNA"/>
</dbReference>
<dbReference type="SUPFAM" id="SSF89009">
    <property type="entry name" value="GAT-like domain"/>
    <property type="match status" value="1"/>
</dbReference>
<accession>A0AAD8Y4Q5</accession>
<evidence type="ECO:0000256" key="1">
    <source>
        <dbReference type="SAM" id="MobiDB-lite"/>
    </source>
</evidence>
<feature type="compositionally biased region" description="Low complexity" evidence="1">
    <location>
        <begin position="207"/>
        <end position="234"/>
    </location>
</feature>
<comment type="caution">
    <text evidence="2">The sequence shown here is derived from an EMBL/GenBank/DDBJ whole genome shotgun (WGS) entry which is preliminary data.</text>
</comment>
<keyword evidence="3" id="KW-1185">Reference proteome</keyword>
<organism evidence="2 3">
    <name type="scientific">Skeletonema marinoi</name>
    <dbReference type="NCBI Taxonomy" id="267567"/>
    <lineage>
        <taxon>Eukaryota</taxon>
        <taxon>Sar</taxon>
        <taxon>Stramenopiles</taxon>
        <taxon>Ochrophyta</taxon>
        <taxon>Bacillariophyta</taxon>
        <taxon>Coscinodiscophyceae</taxon>
        <taxon>Thalassiosirophycidae</taxon>
        <taxon>Thalassiosirales</taxon>
        <taxon>Skeletonemataceae</taxon>
        <taxon>Skeletonema</taxon>
        <taxon>Skeletonema marinoi-dohrnii complex</taxon>
    </lineage>
</organism>
<proteinExistence type="predicted"/>
<sequence>MWSYLQKCFLCYCREQKLHKDPIILIPASCSLYNTMQSTHHSTSSGTQTAAASSNPDQKVLTDLGTLTDQINLCQSMLAQSGSSIDGDEALLQVIGFLEACVPRMVELIEAAAQGALTPETFEECLVVNDKLANILSDVEKEPKDRQPIVPAASAKAVVGSSELDHVEEDMDNLGIGGGSTTLPLAAVAGGKTTGLDDAEDPFSGGPDLLSPTPLSSDLFSTTTTSAAASAAPKSNDDDDFDAFFRDRTSAGGGKQE</sequence>